<proteinExistence type="predicted"/>
<sequence length="303" mass="31381">MGVVEKAGGLFAAELAAGRPASVPREDADSGGGARPEAFDLDFEALARQGFYTPEDRSSRLSLELRAVKRRLLRRLGRAGAGRARGPARRGGGRRRNLVLVASTRAGEGKTFCAANLALSLAFEEAVPVLLVDGDAPRPKLRGLFGLAPTLGLADLLRAPTLEPDLVCLKARQAPLALMPEGEDAQEIAALLETPAGEQTFARLSAAYAAGIVVIDAPPVLAAAETLALARLVDEVVFVVEADATGAPAAGAALDELLDVNPNVSLLLNRCLIAGAASYYEAYGDYGEAGQAAGAKEGEGSER</sequence>
<dbReference type="GO" id="GO:0004713">
    <property type="term" value="F:protein tyrosine kinase activity"/>
    <property type="evidence" value="ECO:0007669"/>
    <property type="project" value="TreeGrafter"/>
</dbReference>
<dbReference type="AlphaFoldDB" id="A0A239PSJ7"/>
<gene>
    <name evidence="1" type="ORF">SAMN06297382_1662</name>
</gene>
<dbReference type="GO" id="GO:0005886">
    <property type="term" value="C:plasma membrane"/>
    <property type="evidence" value="ECO:0007669"/>
    <property type="project" value="TreeGrafter"/>
</dbReference>
<dbReference type="PANTHER" id="PTHR32309">
    <property type="entry name" value="TYROSINE-PROTEIN KINASE"/>
    <property type="match status" value="1"/>
</dbReference>
<dbReference type="OrthoDB" id="9775724at2"/>
<dbReference type="InterPro" id="IPR027417">
    <property type="entry name" value="P-loop_NTPase"/>
</dbReference>
<dbReference type="Gene3D" id="3.40.50.300">
    <property type="entry name" value="P-loop containing nucleotide triphosphate hydrolases"/>
    <property type="match status" value="1"/>
</dbReference>
<accession>A0A239PSJ7</accession>
<dbReference type="RefSeq" id="WP_089412143.1">
    <property type="nucleotide sequence ID" value="NZ_FZQA01000003.1"/>
</dbReference>
<dbReference type="Proteomes" id="UP000198346">
    <property type="component" value="Unassembled WGS sequence"/>
</dbReference>
<evidence type="ECO:0000313" key="2">
    <source>
        <dbReference type="Proteomes" id="UP000198346"/>
    </source>
</evidence>
<reference evidence="1 2" key="1">
    <citation type="submission" date="2017-07" db="EMBL/GenBank/DDBJ databases">
        <authorList>
            <person name="Sun Z.S."/>
            <person name="Albrecht U."/>
            <person name="Echele G."/>
            <person name="Lee C.C."/>
        </authorList>
    </citation>
    <scope>NUCLEOTIDE SEQUENCE [LARGE SCALE GENOMIC DNA]</scope>
    <source>
        <strain evidence="1 2">CGMCC 1.12710</strain>
    </source>
</reference>
<dbReference type="InterPro" id="IPR050445">
    <property type="entry name" value="Bact_polysacc_biosynth/exp"/>
</dbReference>
<dbReference type="EMBL" id="FZQA01000003">
    <property type="protein sequence ID" value="SNT73264.1"/>
    <property type="molecule type" value="Genomic_DNA"/>
</dbReference>
<dbReference type="PANTHER" id="PTHR32309:SF13">
    <property type="entry name" value="FERRIC ENTEROBACTIN TRANSPORT PROTEIN FEPE"/>
    <property type="match status" value="1"/>
</dbReference>
<keyword evidence="2" id="KW-1185">Reference proteome</keyword>
<protein>
    <submittedName>
        <fullName evidence="1">Chromosome partitioning ATPase, Mrp family, contains Fe-S cluster</fullName>
    </submittedName>
</protein>
<organism evidence="1 2">
    <name type="scientific">Amphiplicatus metriothermophilus</name>
    <dbReference type="NCBI Taxonomy" id="1519374"/>
    <lineage>
        <taxon>Bacteria</taxon>
        <taxon>Pseudomonadati</taxon>
        <taxon>Pseudomonadota</taxon>
        <taxon>Alphaproteobacteria</taxon>
        <taxon>Parvularculales</taxon>
        <taxon>Parvularculaceae</taxon>
        <taxon>Amphiplicatus</taxon>
    </lineage>
</organism>
<name>A0A239PSJ7_9PROT</name>
<dbReference type="SUPFAM" id="SSF52540">
    <property type="entry name" value="P-loop containing nucleoside triphosphate hydrolases"/>
    <property type="match status" value="1"/>
</dbReference>
<evidence type="ECO:0000313" key="1">
    <source>
        <dbReference type="EMBL" id="SNT73264.1"/>
    </source>
</evidence>